<accession>A0ACB7PF18</accession>
<organism evidence="1 2">
    <name type="scientific">Chaetomium tenue</name>
    <dbReference type="NCBI Taxonomy" id="1854479"/>
    <lineage>
        <taxon>Eukaryota</taxon>
        <taxon>Fungi</taxon>
        <taxon>Dikarya</taxon>
        <taxon>Ascomycota</taxon>
        <taxon>Pezizomycotina</taxon>
        <taxon>Sordariomycetes</taxon>
        <taxon>Sordariomycetidae</taxon>
        <taxon>Sordariales</taxon>
        <taxon>Chaetomiaceae</taxon>
        <taxon>Chaetomium</taxon>
    </lineage>
</organism>
<gene>
    <name evidence="1" type="ORF">F5144DRAFT_87601</name>
</gene>
<proteinExistence type="predicted"/>
<dbReference type="EMBL" id="JAGIZQ010000002">
    <property type="protein sequence ID" value="KAH6640167.1"/>
    <property type="molecule type" value="Genomic_DNA"/>
</dbReference>
<name>A0ACB7PF18_9PEZI</name>
<reference evidence="1 2" key="1">
    <citation type="journal article" date="2021" name="Nat. Commun.">
        <title>Genetic determinants of endophytism in the Arabidopsis root mycobiome.</title>
        <authorList>
            <person name="Mesny F."/>
            <person name="Miyauchi S."/>
            <person name="Thiergart T."/>
            <person name="Pickel B."/>
            <person name="Atanasova L."/>
            <person name="Karlsson M."/>
            <person name="Huettel B."/>
            <person name="Barry K.W."/>
            <person name="Haridas S."/>
            <person name="Chen C."/>
            <person name="Bauer D."/>
            <person name="Andreopoulos W."/>
            <person name="Pangilinan J."/>
            <person name="LaButti K."/>
            <person name="Riley R."/>
            <person name="Lipzen A."/>
            <person name="Clum A."/>
            <person name="Drula E."/>
            <person name="Henrissat B."/>
            <person name="Kohler A."/>
            <person name="Grigoriev I.V."/>
            <person name="Martin F.M."/>
            <person name="Hacquard S."/>
        </authorList>
    </citation>
    <scope>NUCLEOTIDE SEQUENCE [LARGE SCALE GENOMIC DNA]</scope>
    <source>
        <strain evidence="1 2">MPI-SDFR-AT-0079</strain>
    </source>
</reference>
<evidence type="ECO:0000313" key="1">
    <source>
        <dbReference type="EMBL" id="KAH6640167.1"/>
    </source>
</evidence>
<keyword evidence="2" id="KW-1185">Reference proteome</keyword>
<protein>
    <submittedName>
        <fullName evidence="1">S-adenosyl-L-methionine-dependent methyltransferase</fullName>
    </submittedName>
</protein>
<comment type="caution">
    <text evidence="1">The sequence shown here is derived from an EMBL/GenBank/DDBJ whole genome shotgun (WGS) entry which is preliminary data.</text>
</comment>
<sequence>MATTNGTANGNPQNGLVGVSAALRPNDPESVPGLIQDISAAGYDLDSDDGASRLRLLGKARDLVRALETPRETMIKHCWAQPSCLMALSIAVDIGLFHHMVKDGDRPKKAEEMAETLGIHPPLLCRLMRHVAAMGYIVEVAADEYKLTNFTKSLTIPIIGDGYPCIVNGCLAALNATPNWLSTHAFQTPNDVSHGPYQAAYNTPLNFFEWLQANQPYGTQFNHHMGGYRQGRPSWMDPDFYPVQERLVQGLDTTTADAALLVDIGGGLGHDLAEFRRKHPRAPGRLVLQDVPAVIAQTAGLDASIEPMVYDFHTEQPVVGARAYYMHSVLHDWPDEVCASILGRVAAAMRPGYSRLLINENVIPGTGADWQATALDLMMLSLLSSRERTEVDWRKLLKGAGLRVVKIWSTEKQNGVESLIECELA</sequence>
<dbReference type="Proteomes" id="UP000724584">
    <property type="component" value="Unassembled WGS sequence"/>
</dbReference>
<evidence type="ECO:0000313" key="2">
    <source>
        <dbReference type="Proteomes" id="UP000724584"/>
    </source>
</evidence>
<keyword evidence="1" id="KW-0808">Transferase</keyword>
<keyword evidence="1" id="KW-0489">Methyltransferase</keyword>